<feature type="compositionally biased region" description="Low complexity" evidence="1">
    <location>
        <begin position="644"/>
        <end position="665"/>
    </location>
</feature>
<dbReference type="RefSeq" id="XP_009224984.1">
    <property type="nucleotide sequence ID" value="XM_009226720.1"/>
</dbReference>
<reference evidence="3" key="4">
    <citation type="journal article" date="2015" name="G3 (Bethesda)">
        <title>Genome sequences of three phytopathogenic species of the Magnaporthaceae family of fungi.</title>
        <authorList>
            <person name="Okagaki L.H."/>
            <person name="Nunes C.C."/>
            <person name="Sailsbery J."/>
            <person name="Clay B."/>
            <person name="Brown D."/>
            <person name="John T."/>
            <person name="Oh Y."/>
            <person name="Young N."/>
            <person name="Fitzgerald M."/>
            <person name="Haas B.J."/>
            <person name="Zeng Q."/>
            <person name="Young S."/>
            <person name="Adiconis X."/>
            <person name="Fan L."/>
            <person name="Levin J.Z."/>
            <person name="Mitchell T.K."/>
            <person name="Okubara P.A."/>
            <person name="Farman M.L."/>
            <person name="Kohn L.M."/>
            <person name="Birren B."/>
            <person name="Ma L.-J."/>
            <person name="Dean R.A."/>
        </authorList>
    </citation>
    <scope>NUCLEOTIDE SEQUENCE</scope>
    <source>
        <strain evidence="3">R3-111a-1</strain>
    </source>
</reference>
<feature type="compositionally biased region" description="Low complexity" evidence="1">
    <location>
        <begin position="496"/>
        <end position="506"/>
    </location>
</feature>
<evidence type="ECO:0000313" key="2">
    <source>
        <dbReference type="EMBL" id="EJT75040.1"/>
    </source>
</evidence>
<feature type="compositionally biased region" description="Basic and acidic residues" evidence="1">
    <location>
        <begin position="261"/>
        <end position="271"/>
    </location>
</feature>
<dbReference type="EnsemblFungi" id="EJT75040">
    <property type="protein sequence ID" value="EJT75040"/>
    <property type="gene ID" value="GGTG_08878"/>
</dbReference>
<evidence type="ECO:0000256" key="1">
    <source>
        <dbReference type="SAM" id="MobiDB-lite"/>
    </source>
</evidence>
<reference evidence="4" key="1">
    <citation type="submission" date="2010-07" db="EMBL/GenBank/DDBJ databases">
        <title>The genome sequence of Gaeumannomyces graminis var. tritici strain R3-111a-1.</title>
        <authorList>
            <consortium name="The Broad Institute Genome Sequencing Platform"/>
            <person name="Ma L.-J."/>
            <person name="Dead R."/>
            <person name="Young S."/>
            <person name="Zeng Q."/>
            <person name="Koehrsen M."/>
            <person name="Alvarado L."/>
            <person name="Berlin A."/>
            <person name="Chapman S.B."/>
            <person name="Chen Z."/>
            <person name="Freedman E."/>
            <person name="Gellesch M."/>
            <person name="Goldberg J."/>
            <person name="Griggs A."/>
            <person name="Gujja S."/>
            <person name="Heilman E.R."/>
            <person name="Heiman D."/>
            <person name="Hepburn T."/>
            <person name="Howarth C."/>
            <person name="Jen D."/>
            <person name="Larson L."/>
            <person name="Mehta T."/>
            <person name="Neiman D."/>
            <person name="Pearson M."/>
            <person name="Roberts A."/>
            <person name="Saif S."/>
            <person name="Shea T."/>
            <person name="Shenoy N."/>
            <person name="Sisk P."/>
            <person name="Stolte C."/>
            <person name="Sykes S."/>
            <person name="Walk T."/>
            <person name="White J."/>
            <person name="Yandava C."/>
            <person name="Haas B."/>
            <person name="Nusbaum C."/>
            <person name="Birren B."/>
        </authorList>
    </citation>
    <scope>NUCLEOTIDE SEQUENCE [LARGE SCALE GENOMIC DNA]</scope>
    <source>
        <strain evidence="4">R3-111a-1</strain>
    </source>
</reference>
<feature type="region of interest" description="Disordered" evidence="1">
    <location>
        <begin position="697"/>
        <end position="803"/>
    </location>
</feature>
<proteinExistence type="predicted"/>
<dbReference type="HOGENOM" id="CLU_009274_0_0_1"/>
<accession>J3P5T8</accession>
<reference evidence="2" key="2">
    <citation type="submission" date="2010-07" db="EMBL/GenBank/DDBJ databases">
        <authorList>
            <consortium name="The Broad Institute Genome Sequencing Platform"/>
            <consortium name="Broad Institute Genome Sequencing Center for Infectious Disease"/>
            <person name="Ma L.-J."/>
            <person name="Dead R."/>
            <person name="Young S."/>
            <person name="Zeng Q."/>
            <person name="Koehrsen M."/>
            <person name="Alvarado L."/>
            <person name="Berlin A."/>
            <person name="Chapman S.B."/>
            <person name="Chen Z."/>
            <person name="Freedman E."/>
            <person name="Gellesch M."/>
            <person name="Goldberg J."/>
            <person name="Griggs A."/>
            <person name="Gujja S."/>
            <person name="Heilman E.R."/>
            <person name="Heiman D."/>
            <person name="Hepburn T."/>
            <person name="Howarth C."/>
            <person name="Jen D."/>
            <person name="Larson L."/>
            <person name="Mehta T."/>
            <person name="Neiman D."/>
            <person name="Pearson M."/>
            <person name="Roberts A."/>
            <person name="Saif S."/>
            <person name="Shea T."/>
            <person name="Shenoy N."/>
            <person name="Sisk P."/>
            <person name="Stolte C."/>
            <person name="Sykes S."/>
            <person name="Walk T."/>
            <person name="White J."/>
            <person name="Yandava C."/>
            <person name="Haas B."/>
            <person name="Nusbaum C."/>
            <person name="Birren B."/>
        </authorList>
    </citation>
    <scope>NUCLEOTIDE SEQUENCE</scope>
    <source>
        <strain evidence="2">R3-111a-1</strain>
    </source>
</reference>
<dbReference type="AlphaFoldDB" id="J3P5T8"/>
<feature type="compositionally biased region" description="Basic residues" evidence="1">
    <location>
        <begin position="399"/>
        <end position="408"/>
    </location>
</feature>
<feature type="compositionally biased region" description="Basic and acidic residues" evidence="1">
    <location>
        <begin position="238"/>
        <end position="249"/>
    </location>
</feature>
<feature type="compositionally biased region" description="Pro residues" evidence="1">
    <location>
        <begin position="447"/>
        <end position="463"/>
    </location>
</feature>
<feature type="region of interest" description="Disordered" evidence="1">
    <location>
        <begin position="632"/>
        <end position="668"/>
    </location>
</feature>
<feature type="region of interest" description="Disordered" evidence="1">
    <location>
        <begin position="68"/>
        <end position="285"/>
    </location>
</feature>
<feature type="compositionally biased region" description="Low complexity" evidence="1">
    <location>
        <begin position="881"/>
        <end position="895"/>
    </location>
</feature>
<feature type="region of interest" description="Disordered" evidence="1">
    <location>
        <begin position="877"/>
        <end position="981"/>
    </location>
</feature>
<gene>
    <name evidence="3" type="primary">20349336</name>
    <name evidence="2" type="ORF">GGTG_08878</name>
</gene>
<feature type="compositionally biased region" description="Low complexity" evidence="1">
    <location>
        <begin position="766"/>
        <end position="785"/>
    </location>
</feature>
<sequence>MPRFNFPIPGRRSKAKQPLSPALPSPGGPGPRQQLTSLTKAQRILGTSDINVDGGTWDAWSNSGISISISEDGESVADEGRAARRRQEGGQDREGRDEAESGVMPRALDRRLAALGAGGGGEAAGDVADDASSVRRRGSSSTIASYYDKSKQPLSISQQTSSSAMAMGIPAIQPGAAAERKKKPARLDLSHMVPRLVNRSSQANLPGGGRSSRASVIGREKYKQPAQEQASHPPPIRQRAESKLVDPKHRNSMADLIGSALRRDSRVEDTSRSAGENGVKAAQSQANALHSLYSHYEQQLVFRGMLSPPQAEDASKSTFSPSSQGYLSPDTVASGSTARPESGDLSTPRDGASGTETPETPDTAVHTPQQPAPPGFGSISSKALAAAGLGDCSASVSSRHTRTSKASKRTTQSGFEMDLKQNSVLSLSSDSDDDLFATSRPSGSAPPESPGDPPTSELPPLPPGARSSVALARRNPRAATPLAATKRGNGVDAKAAKTAAQALAPPTVNPRTSSLATATATATAAVKQNMARAPSRLSTTSNLTINTLNSSIASIFTAGPPAGLSVHSSARQKSKAGSVRETKNIAMVPTRPTHRHQSSTASVDFYLRPQHNSSALSLEAPLEEERSEHALAQVDHAPQPKPPTRTTTTVTTTTTTTENTQPETPSSRYMAVTRQEELLLAALRLKRARMRESILAEYESSVTESRTSSRAESRASPPAPGVNSGRISRATVGGSTASRGHHRGRSSASNISVALSPRPGHRHRLSSSSSQHQHQHQHQQQQSRRCAASPTSSGHDRPASPLSPLTAAFASAAAKGRMILDAAAAAAPTRSILEEFDDLLDEADDITAAFPVPGRQSTLPATAEDRLAPLERVESSKAYRRAAAQRQAQKKQAQPLPLPLPHEAGLSPPSRQHSTRSLAPPVLAQHQQRERSPQSVRSARSHHHQRGRSGHSHADSESSDRHHSRSRAAAPEPATYSPIPRMKAVRISAVGGTAPGGVEMGWWGDDG</sequence>
<dbReference type="Proteomes" id="UP000006039">
    <property type="component" value="Unassembled WGS sequence"/>
</dbReference>
<reference evidence="2" key="3">
    <citation type="submission" date="2010-09" db="EMBL/GenBank/DDBJ databases">
        <title>Annotation of Gaeumannomyces graminis var. tritici R3-111a-1.</title>
        <authorList>
            <consortium name="The Broad Institute Genome Sequencing Platform"/>
            <person name="Ma L.-J."/>
            <person name="Dead R."/>
            <person name="Young S.K."/>
            <person name="Zeng Q."/>
            <person name="Gargeya S."/>
            <person name="Fitzgerald M."/>
            <person name="Haas B."/>
            <person name="Abouelleil A."/>
            <person name="Alvarado L."/>
            <person name="Arachchi H.M."/>
            <person name="Berlin A."/>
            <person name="Brown A."/>
            <person name="Chapman S.B."/>
            <person name="Chen Z."/>
            <person name="Dunbar C."/>
            <person name="Freedman E."/>
            <person name="Gearin G."/>
            <person name="Gellesch M."/>
            <person name="Goldberg J."/>
            <person name="Griggs A."/>
            <person name="Gujja S."/>
            <person name="Heiman D."/>
            <person name="Howarth C."/>
            <person name="Larson L."/>
            <person name="Lui A."/>
            <person name="MacDonald P.J.P."/>
            <person name="Mehta T."/>
            <person name="Montmayeur A."/>
            <person name="Murphy C."/>
            <person name="Neiman D."/>
            <person name="Pearson M."/>
            <person name="Priest M."/>
            <person name="Roberts A."/>
            <person name="Saif S."/>
            <person name="Shea T."/>
            <person name="Shenoy N."/>
            <person name="Sisk P."/>
            <person name="Stolte C."/>
            <person name="Sykes S."/>
            <person name="Yandava C."/>
            <person name="Wortman J."/>
            <person name="Nusbaum C."/>
            <person name="Birren B."/>
        </authorList>
    </citation>
    <scope>NUCLEOTIDE SEQUENCE</scope>
    <source>
        <strain evidence="2">R3-111a-1</strain>
    </source>
</reference>
<dbReference type="VEuPathDB" id="FungiDB:GGTG_08878"/>
<feature type="region of interest" description="Disordered" evidence="1">
    <location>
        <begin position="1"/>
        <end position="35"/>
    </location>
</feature>
<feature type="compositionally biased region" description="Basic and acidic residues" evidence="1">
    <location>
        <begin position="952"/>
        <end position="961"/>
    </location>
</feature>
<feature type="compositionally biased region" description="Polar residues" evidence="1">
    <location>
        <begin position="152"/>
        <end position="164"/>
    </location>
</feature>
<protein>
    <submittedName>
        <fullName evidence="2 3">Uncharacterized protein</fullName>
    </submittedName>
</protein>
<dbReference type="EMBL" id="GL385398">
    <property type="protein sequence ID" value="EJT75040.1"/>
    <property type="molecule type" value="Genomic_DNA"/>
</dbReference>
<feature type="compositionally biased region" description="Basic and acidic residues" evidence="1">
    <location>
        <begin position="78"/>
        <end position="99"/>
    </location>
</feature>
<keyword evidence="4" id="KW-1185">Reference proteome</keyword>
<dbReference type="GeneID" id="20349336"/>
<dbReference type="eggNOG" id="ENOG502SNX3">
    <property type="taxonomic scope" value="Eukaryota"/>
</dbReference>
<name>J3P5T8_GAET3</name>
<evidence type="ECO:0000313" key="3">
    <source>
        <dbReference type="EnsemblFungi" id="EJT75040"/>
    </source>
</evidence>
<dbReference type="OrthoDB" id="5244050at2759"/>
<feature type="compositionally biased region" description="Basic residues" evidence="1">
    <location>
        <begin position="939"/>
        <end position="951"/>
    </location>
</feature>
<reference evidence="3" key="5">
    <citation type="submission" date="2018-04" db="UniProtKB">
        <authorList>
            <consortium name="EnsemblFungi"/>
        </authorList>
    </citation>
    <scope>IDENTIFICATION</scope>
    <source>
        <strain evidence="3">R3-111a-1</strain>
    </source>
</reference>
<feature type="compositionally biased region" description="Polar residues" evidence="1">
    <location>
        <begin position="316"/>
        <end position="339"/>
    </location>
</feature>
<organism evidence="2">
    <name type="scientific">Gaeumannomyces tritici (strain R3-111a-1)</name>
    <name type="common">Wheat and barley take-all root rot fungus</name>
    <name type="synonym">Gaeumannomyces graminis var. tritici</name>
    <dbReference type="NCBI Taxonomy" id="644352"/>
    <lineage>
        <taxon>Eukaryota</taxon>
        <taxon>Fungi</taxon>
        <taxon>Dikarya</taxon>
        <taxon>Ascomycota</taxon>
        <taxon>Pezizomycotina</taxon>
        <taxon>Sordariomycetes</taxon>
        <taxon>Sordariomycetidae</taxon>
        <taxon>Magnaporthales</taxon>
        <taxon>Magnaporthaceae</taxon>
        <taxon>Gaeumannomyces</taxon>
    </lineage>
</organism>
<feature type="compositionally biased region" description="Polar residues" evidence="1">
    <location>
        <begin position="409"/>
        <end position="424"/>
    </location>
</feature>
<evidence type="ECO:0000313" key="4">
    <source>
        <dbReference type="Proteomes" id="UP000006039"/>
    </source>
</evidence>
<feature type="region of interest" description="Disordered" evidence="1">
    <location>
        <begin position="308"/>
        <end position="513"/>
    </location>
</feature>